<evidence type="ECO:0000313" key="3">
    <source>
        <dbReference type="Proteomes" id="UP000293562"/>
    </source>
</evidence>
<evidence type="ECO:0000313" key="2">
    <source>
        <dbReference type="EMBL" id="RZT96744.1"/>
    </source>
</evidence>
<comment type="caution">
    <text evidence="2">The sequence shown here is derived from an EMBL/GenBank/DDBJ whole genome shotgun (WGS) entry which is preliminary data.</text>
</comment>
<keyword evidence="3" id="KW-1185">Reference proteome</keyword>
<dbReference type="Gene3D" id="1.10.150.280">
    <property type="entry name" value="AF1531-like domain"/>
    <property type="match status" value="1"/>
</dbReference>
<evidence type="ECO:0000256" key="1">
    <source>
        <dbReference type="SAM" id="Phobius"/>
    </source>
</evidence>
<keyword evidence="1" id="KW-0472">Membrane</keyword>
<dbReference type="SUPFAM" id="SSF47781">
    <property type="entry name" value="RuvA domain 2-like"/>
    <property type="match status" value="5"/>
</dbReference>
<dbReference type="OrthoDB" id="981124at2"/>
<feature type="transmembrane region" description="Helical" evidence="1">
    <location>
        <begin position="21"/>
        <end position="37"/>
    </location>
</feature>
<dbReference type="PANTHER" id="PTHR21180:SF32">
    <property type="entry name" value="ENDONUCLEASE_EXONUCLEASE_PHOSPHATASE FAMILY DOMAIN-CONTAINING PROTEIN 1"/>
    <property type="match status" value="1"/>
</dbReference>
<dbReference type="GO" id="GO:0003677">
    <property type="term" value="F:DNA binding"/>
    <property type="evidence" value="ECO:0007669"/>
    <property type="project" value="UniProtKB-KW"/>
</dbReference>
<dbReference type="Gene3D" id="1.10.150.320">
    <property type="entry name" value="Photosystem II 12 kDa extrinsic protein"/>
    <property type="match status" value="1"/>
</dbReference>
<dbReference type="InterPro" id="IPR010994">
    <property type="entry name" value="RuvA_2-like"/>
</dbReference>
<dbReference type="RefSeq" id="WP_130306815.1">
    <property type="nucleotide sequence ID" value="NZ_SHKN01000001.1"/>
</dbReference>
<dbReference type="AlphaFoldDB" id="A0A4Q7VKR6"/>
<accession>A0A4Q7VKR6</accession>
<keyword evidence="2" id="KW-0238">DNA-binding</keyword>
<sequence length="429" mass="50282">MSFKKHLKTFFSYSSSERKSLIVLLIILLSLFLYPVFTPDPIDVWNQSPEKQKRIDSLLVLLENKSTLKREVLQTQKLFFFDPNFTDSLDLAFLGFTKFQIRNLIRYRNKGGVIRRGDDLMKIYGMTEELYMRLKPYVRIKREEKPKSATQRVKPVLFDPNTVRYEDLLSLGLTRIKSQNILNYRKKSGVFKQKNDLLNVPGIDSIDYTRLEKFIQINPILKQEYKLFPFDPNTVSKSGWDSLGVHSYIAERINKYLAKGGCFKSPIDLLRIYGFDSLKLEELLPFIRIKTKMKPQIVKLDLNRADTNQLITLPGIGLYFAKKIIDYRSKLGGFYNINQLADIYGLRKSRVDSLSFFLVVDLEIQRSININKATVEELSKHPYISYREASDIIRFRKRKGVILDLEILLKKKILRESAYKRVKPYLILE</sequence>
<dbReference type="GO" id="GO:0015627">
    <property type="term" value="C:type II protein secretion system complex"/>
    <property type="evidence" value="ECO:0007669"/>
    <property type="project" value="TreeGrafter"/>
</dbReference>
<name>A0A4Q7VKR6_9BACT</name>
<organism evidence="2 3">
    <name type="scientific">Ancylomarina subtilis</name>
    <dbReference type="NCBI Taxonomy" id="1639035"/>
    <lineage>
        <taxon>Bacteria</taxon>
        <taxon>Pseudomonadati</taxon>
        <taxon>Bacteroidota</taxon>
        <taxon>Bacteroidia</taxon>
        <taxon>Marinilabiliales</taxon>
        <taxon>Marinifilaceae</taxon>
        <taxon>Ancylomarina</taxon>
    </lineage>
</organism>
<dbReference type="Gene3D" id="1.10.150.310">
    <property type="entry name" value="Tex RuvX-like domain-like"/>
    <property type="match status" value="1"/>
</dbReference>
<dbReference type="Pfam" id="PF12836">
    <property type="entry name" value="HHH_3"/>
    <property type="match status" value="3"/>
</dbReference>
<keyword evidence="1" id="KW-0812">Transmembrane</keyword>
<dbReference type="Proteomes" id="UP000293562">
    <property type="component" value="Unassembled WGS sequence"/>
</dbReference>
<gene>
    <name evidence="2" type="ORF">EV201_1392</name>
</gene>
<dbReference type="PANTHER" id="PTHR21180">
    <property type="entry name" value="ENDONUCLEASE/EXONUCLEASE/PHOSPHATASE FAMILY DOMAIN-CONTAINING PROTEIN 1"/>
    <property type="match status" value="1"/>
</dbReference>
<dbReference type="EMBL" id="SHKN01000001">
    <property type="protein sequence ID" value="RZT96744.1"/>
    <property type="molecule type" value="Genomic_DNA"/>
</dbReference>
<proteinExistence type="predicted"/>
<keyword evidence="1" id="KW-1133">Transmembrane helix</keyword>
<dbReference type="GO" id="GO:0015628">
    <property type="term" value="P:protein secretion by the type II secretion system"/>
    <property type="evidence" value="ECO:0007669"/>
    <property type="project" value="TreeGrafter"/>
</dbReference>
<protein>
    <submittedName>
        <fullName evidence="2">DNA uptake protein ComE-like DNA-binding protein</fullName>
    </submittedName>
</protein>
<dbReference type="InterPro" id="IPR051675">
    <property type="entry name" value="Endo/Exo/Phosphatase_dom_1"/>
</dbReference>
<reference evidence="2 3" key="1">
    <citation type="submission" date="2019-02" db="EMBL/GenBank/DDBJ databases">
        <title>Genomic Encyclopedia of Type Strains, Phase IV (KMG-IV): sequencing the most valuable type-strain genomes for metagenomic binning, comparative biology and taxonomic classification.</title>
        <authorList>
            <person name="Goeker M."/>
        </authorList>
    </citation>
    <scope>NUCLEOTIDE SEQUENCE [LARGE SCALE GENOMIC DNA]</scope>
    <source>
        <strain evidence="2 3">DSM 28825</strain>
    </source>
</reference>